<dbReference type="AlphaFoldDB" id="A0A545TNB2"/>
<dbReference type="GO" id="GO:0016491">
    <property type="term" value="F:oxidoreductase activity"/>
    <property type="evidence" value="ECO:0007669"/>
    <property type="project" value="UniProtKB-KW"/>
</dbReference>
<keyword evidence="4" id="KW-1185">Reference proteome</keyword>
<dbReference type="RefSeq" id="WP_142904521.1">
    <property type="nucleotide sequence ID" value="NZ_ML660093.1"/>
</dbReference>
<dbReference type="PANTHER" id="PTHR24321">
    <property type="entry name" value="DEHYDROGENASES, SHORT CHAIN"/>
    <property type="match status" value="1"/>
</dbReference>
<dbReference type="Gene3D" id="3.40.50.720">
    <property type="entry name" value="NAD(P)-binding Rossmann-like Domain"/>
    <property type="match status" value="1"/>
</dbReference>
<evidence type="ECO:0000256" key="2">
    <source>
        <dbReference type="ARBA" id="ARBA00023002"/>
    </source>
</evidence>
<dbReference type="InterPro" id="IPR002347">
    <property type="entry name" value="SDR_fam"/>
</dbReference>
<organism evidence="3 4">
    <name type="scientific">Exilibacterium tricleocarpae</name>
    <dbReference type="NCBI Taxonomy" id="2591008"/>
    <lineage>
        <taxon>Bacteria</taxon>
        <taxon>Pseudomonadati</taxon>
        <taxon>Pseudomonadota</taxon>
        <taxon>Gammaproteobacteria</taxon>
        <taxon>Cellvibrionales</taxon>
        <taxon>Cellvibrionaceae</taxon>
        <taxon>Exilibacterium</taxon>
    </lineage>
</organism>
<evidence type="ECO:0000256" key="1">
    <source>
        <dbReference type="ARBA" id="ARBA00006484"/>
    </source>
</evidence>
<keyword evidence="2" id="KW-0560">Oxidoreductase</keyword>
<accession>A0A545TNB2</accession>
<name>A0A545TNB2_9GAMM</name>
<dbReference type="Proteomes" id="UP000319732">
    <property type="component" value="Unassembled WGS sequence"/>
</dbReference>
<proteinExistence type="inferred from homology"/>
<reference evidence="3 4" key="1">
    <citation type="submission" date="2019-06" db="EMBL/GenBank/DDBJ databases">
        <title>Whole genome sequence for Cellvibrionaceae sp. R142.</title>
        <authorList>
            <person name="Wang G."/>
        </authorList>
    </citation>
    <scope>NUCLEOTIDE SEQUENCE [LARGE SCALE GENOMIC DNA]</scope>
    <source>
        <strain evidence="3 4">R142</strain>
    </source>
</reference>
<protein>
    <submittedName>
        <fullName evidence="3">SDR family oxidoreductase</fullName>
    </submittedName>
</protein>
<gene>
    <name evidence="3" type="ORF">FKG94_11860</name>
</gene>
<dbReference type="PANTHER" id="PTHR24321:SF8">
    <property type="entry name" value="ESTRADIOL 17-BETA-DEHYDROGENASE 8-RELATED"/>
    <property type="match status" value="1"/>
</dbReference>
<dbReference type="InterPro" id="IPR036291">
    <property type="entry name" value="NAD(P)-bd_dom_sf"/>
</dbReference>
<dbReference type="SUPFAM" id="SSF51735">
    <property type="entry name" value="NAD(P)-binding Rossmann-fold domains"/>
    <property type="match status" value="1"/>
</dbReference>
<dbReference type="PRINTS" id="PR00081">
    <property type="entry name" value="GDHRDH"/>
</dbReference>
<evidence type="ECO:0000313" key="3">
    <source>
        <dbReference type="EMBL" id="TQV78717.1"/>
    </source>
</evidence>
<comment type="similarity">
    <text evidence="1">Belongs to the short-chain dehydrogenases/reductases (SDR) family.</text>
</comment>
<dbReference type="CDD" id="cd05233">
    <property type="entry name" value="SDR_c"/>
    <property type="match status" value="1"/>
</dbReference>
<comment type="caution">
    <text evidence="3">The sequence shown here is derived from an EMBL/GenBank/DDBJ whole genome shotgun (WGS) entry which is preliminary data.</text>
</comment>
<dbReference type="PRINTS" id="PR00080">
    <property type="entry name" value="SDRFAMILY"/>
</dbReference>
<sequence length="253" mass="26868">MNQQNVLVTAGASGIGYATVKRFLEAGARVAVCDIDQQKLDEVKGLHPQVITALVDVGNSQAIRAFVGDVVENLGGIDVVVNNAGIAGPTAAIEDIADDEWLPSFSVNIHSVFYMLREVVPLMKARGGGAIINISTGSTFTVPLNRSPYIASKWAVEGLTRAAARELGPANIRVNAIRPGIVDGERMRRVLTKIAVAQGTTVEALEAEALGYISMRTKIQPEEIGDMAVFLASAKAAHISGQMISVDGNMEWE</sequence>
<dbReference type="Pfam" id="PF13561">
    <property type="entry name" value="adh_short_C2"/>
    <property type="match status" value="1"/>
</dbReference>
<dbReference type="EMBL" id="VHSG01000012">
    <property type="protein sequence ID" value="TQV78717.1"/>
    <property type="molecule type" value="Genomic_DNA"/>
</dbReference>
<evidence type="ECO:0000313" key="4">
    <source>
        <dbReference type="Proteomes" id="UP000319732"/>
    </source>
</evidence>
<dbReference type="OrthoDB" id="9789398at2"/>
<dbReference type="FunFam" id="3.40.50.720:FF:000084">
    <property type="entry name" value="Short-chain dehydrogenase reductase"/>
    <property type="match status" value="1"/>
</dbReference>